<dbReference type="RefSeq" id="WP_164035545.1">
    <property type="nucleotide sequence ID" value="NZ_JAAGNZ010000001.1"/>
</dbReference>
<evidence type="ECO:0000259" key="3">
    <source>
        <dbReference type="Pfam" id="PF11396"/>
    </source>
</evidence>
<sequence>MKTLLVFSCVAALVVSLNACNRNSVDPTSTDASARSSSVTSTTAGGPHSMTVVDVSSLPATITTYISTNYAGATIKEAAKGPKGNYVVAITQNSTITLLSFKADGTFDKVVDGKGKPAHGDSAHHPKPAPGDSTHHPKPAPGDTLHKGKPGQGPMATVVAVSSLPAAITTYISTNYAGATIEKAAQDKKSSDYIVAIKTADSKRIGLIFGADGTFKKAVTGK</sequence>
<evidence type="ECO:0000313" key="4">
    <source>
        <dbReference type="EMBL" id="NEU66273.1"/>
    </source>
</evidence>
<organism evidence="4 5">
    <name type="scientific">Spirosoma agri</name>
    <dbReference type="NCBI Taxonomy" id="1987381"/>
    <lineage>
        <taxon>Bacteria</taxon>
        <taxon>Pseudomonadati</taxon>
        <taxon>Bacteroidota</taxon>
        <taxon>Cytophagia</taxon>
        <taxon>Cytophagales</taxon>
        <taxon>Cytophagaceae</taxon>
        <taxon>Spirosoma</taxon>
    </lineage>
</organism>
<feature type="chain" id="PRO_5026690200" description="Putative beta-lactamase-inhibitor-like PepSY-like domain-containing protein" evidence="2">
    <location>
        <begin position="20"/>
        <end position="222"/>
    </location>
</feature>
<dbReference type="InterPro" id="IPR021533">
    <property type="entry name" value="PepSY-like"/>
</dbReference>
<feature type="region of interest" description="Disordered" evidence="1">
    <location>
        <begin position="112"/>
        <end position="154"/>
    </location>
</feature>
<dbReference type="Gene3D" id="3.40.1420.30">
    <property type="match status" value="2"/>
</dbReference>
<feature type="compositionally biased region" description="Low complexity" evidence="1">
    <location>
        <begin position="28"/>
        <end position="44"/>
    </location>
</feature>
<reference evidence="4 5" key="1">
    <citation type="submission" date="2020-02" db="EMBL/GenBank/DDBJ databases">
        <title>Draft genome sequence of two Spirosoma agri KCTC 52727 and Spirosoma terrae KCTC 52035.</title>
        <authorList>
            <person name="Rojas J."/>
            <person name="Ambika Manirajan B."/>
            <person name="Ratering S."/>
            <person name="Suarez C."/>
            <person name="Schnell S."/>
        </authorList>
    </citation>
    <scope>NUCLEOTIDE SEQUENCE [LARGE SCALE GENOMIC DNA]</scope>
    <source>
        <strain evidence="4 5">KCTC 52727</strain>
    </source>
</reference>
<comment type="caution">
    <text evidence="4">The sequence shown here is derived from an EMBL/GenBank/DDBJ whole genome shotgun (WGS) entry which is preliminary data.</text>
</comment>
<keyword evidence="5" id="KW-1185">Reference proteome</keyword>
<proteinExistence type="predicted"/>
<feature type="compositionally biased region" description="Basic and acidic residues" evidence="1">
    <location>
        <begin position="112"/>
        <end position="124"/>
    </location>
</feature>
<dbReference type="SUPFAM" id="SSF160574">
    <property type="entry name" value="BT0923-like"/>
    <property type="match status" value="2"/>
</dbReference>
<keyword evidence="2" id="KW-0732">Signal</keyword>
<feature type="domain" description="Putative beta-lactamase-inhibitor-like PepSY-like" evidence="3">
    <location>
        <begin position="52"/>
        <end position="97"/>
    </location>
</feature>
<dbReference type="AlphaFoldDB" id="A0A6M0IGW4"/>
<name>A0A6M0IGW4_9BACT</name>
<feature type="region of interest" description="Disordered" evidence="1">
    <location>
        <begin position="25"/>
        <end position="51"/>
    </location>
</feature>
<gene>
    <name evidence="4" type="ORF">GK091_05215</name>
</gene>
<protein>
    <recommendedName>
        <fullName evidence="3">Putative beta-lactamase-inhibitor-like PepSY-like domain-containing protein</fullName>
    </recommendedName>
</protein>
<dbReference type="Proteomes" id="UP000477386">
    <property type="component" value="Unassembled WGS sequence"/>
</dbReference>
<feature type="domain" description="Putative beta-lactamase-inhibitor-like PepSY-like" evidence="3">
    <location>
        <begin position="158"/>
        <end position="216"/>
    </location>
</feature>
<evidence type="ECO:0000313" key="5">
    <source>
        <dbReference type="Proteomes" id="UP000477386"/>
    </source>
</evidence>
<feature type="signal peptide" evidence="2">
    <location>
        <begin position="1"/>
        <end position="19"/>
    </location>
</feature>
<evidence type="ECO:0000256" key="1">
    <source>
        <dbReference type="SAM" id="MobiDB-lite"/>
    </source>
</evidence>
<evidence type="ECO:0000256" key="2">
    <source>
        <dbReference type="SAM" id="SignalP"/>
    </source>
</evidence>
<dbReference type="EMBL" id="JAAGNZ010000001">
    <property type="protein sequence ID" value="NEU66273.1"/>
    <property type="molecule type" value="Genomic_DNA"/>
</dbReference>
<dbReference type="Pfam" id="PF11396">
    <property type="entry name" value="PepSY_like"/>
    <property type="match status" value="2"/>
</dbReference>
<accession>A0A6M0IGW4</accession>